<evidence type="ECO:0000313" key="4">
    <source>
        <dbReference type="Proteomes" id="UP001628281"/>
    </source>
</evidence>
<feature type="compositionally biased region" description="Low complexity" evidence="1">
    <location>
        <begin position="109"/>
        <end position="127"/>
    </location>
</feature>
<evidence type="ECO:0000256" key="1">
    <source>
        <dbReference type="SAM" id="MobiDB-lite"/>
    </source>
</evidence>
<feature type="region of interest" description="Disordered" evidence="1">
    <location>
        <begin position="108"/>
        <end position="127"/>
    </location>
</feature>
<protein>
    <submittedName>
        <fullName evidence="3">DUF4326 domain-containing protein</fullName>
    </submittedName>
</protein>
<organism evidence="3 4">
    <name type="scientific">Azospirillum argentinense</name>
    <dbReference type="NCBI Taxonomy" id="2970906"/>
    <lineage>
        <taxon>Bacteria</taxon>
        <taxon>Pseudomonadati</taxon>
        <taxon>Pseudomonadota</taxon>
        <taxon>Alphaproteobacteria</taxon>
        <taxon>Rhodospirillales</taxon>
        <taxon>Azospirillaceae</taxon>
        <taxon>Azospirillum</taxon>
    </lineage>
</organism>
<name>A0ABW8VDZ0_9PROT</name>
<dbReference type="Proteomes" id="UP001628281">
    <property type="component" value="Unassembled WGS sequence"/>
</dbReference>
<evidence type="ECO:0000313" key="3">
    <source>
        <dbReference type="EMBL" id="MFL7903608.1"/>
    </source>
</evidence>
<accession>A0ABW8VDZ0</accession>
<dbReference type="InterPro" id="IPR025475">
    <property type="entry name" value="DUF4326"/>
</dbReference>
<dbReference type="RefSeq" id="WP_407824967.1">
    <property type="nucleotide sequence ID" value="NZ_JBJLSN010000034.1"/>
</dbReference>
<evidence type="ECO:0000259" key="2">
    <source>
        <dbReference type="Pfam" id="PF14216"/>
    </source>
</evidence>
<comment type="caution">
    <text evidence="3">The sequence shown here is derived from an EMBL/GenBank/DDBJ whole genome shotgun (WGS) entry which is preliminary data.</text>
</comment>
<dbReference type="EMBL" id="JBJLSN010000034">
    <property type="protein sequence ID" value="MFL7903608.1"/>
    <property type="molecule type" value="Genomic_DNA"/>
</dbReference>
<gene>
    <name evidence="3" type="ORF">ACJ41P_20905</name>
</gene>
<reference evidence="3 4" key="1">
    <citation type="submission" date="2024-11" db="EMBL/GenBank/DDBJ databases">
        <title>Draft genome sequences of two bacteria associated to sugarcane roots in Colombia.</title>
        <authorList>
            <person name="Pardo-Diaz S."/>
            <person name="Masmela-Mendoza J."/>
            <person name="Delgadillo-Duran P."/>
            <person name="Bautista E.J."/>
            <person name="Rojas-Tapias D.F."/>
        </authorList>
    </citation>
    <scope>NUCLEOTIDE SEQUENCE [LARGE SCALE GENOMIC DNA]</scope>
    <source>
        <strain evidence="3 4">Ap18</strain>
    </source>
</reference>
<proteinExistence type="predicted"/>
<dbReference type="Pfam" id="PF14216">
    <property type="entry name" value="DUF4326"/>
    <property type="match status" value="1"/>
</dbReference>
<feature type="domain" description="DUF4326" evidence="2">
    <location>
        <begin position="12"/>
        <end position="107"/>
    </location>
</feature>
<keyword evidence="4" id="KW-1185">Reference proteome</keyword>
<sequence length="127" mass="14022">MTDSPQRIQRRRSKGWRMPANTVYVGRGSRWGNPCAVGDTVMMGSDHTGGDPKIGPATAEDAVLYFRKRTVPAVLKINRAWLEPLRGKNLACWCKPDQPCHADVLLELANQPQPQPSAEQPEAPHAP</sequence>